<gene>
    <name evidence="2" type="ORF">P1A27_12990</name>
</gene>
<feature type="domain" description="Peptidase C39-like" evidence="1">
    <location>
        <begin position="7"/>
        <end position="158"/>
    </location>
</feature>
<dbReference type="PIRSF" id="PIRSF032442">
    <property type="entry name" value="UCP032442"/>
    <property type="match status" value="1"/>
</dbReference>
<dbReference type="PROSITE" id="PS51257">
    <property type="entry name" value="PROKAR_LIPOPROTEIN"/>
    <property type="match status" value="1"/>
</dbReference>
<dbReference type="PANTHER" id="PTHR37806:SF1">
    <property type="entry name" value="PEPTIDASE C39-LIKE DOMAIN-CONTAINING PROTEIN"/>
    <property type="match status" value="1"/>
</dbReference>
<dbReference type="EMBL" id="JARGCK010000015">
    <property type="protein sequence ID" value="MDK9866853.1"/>
    <property type="molecule type" value="Genomic_DNA"/>
</dbReference>
<sequence>MSRKILSVKPISQLFPIPMIMGCEGVSAAMILQFNAHAIPATQIMKHWPRHANNPHKGYVGNYLWVKSGHHQTIFPTALVPYLKQYDARINNSTGQSLNVLCSMIDQGQPVVIYHTVLGQRPTKRTFKLDNHPTQLVSNIHVTVLIGYDEHHYYYIDPLWSHLGKIILVPAIIPNKFQIIKIKKAKLEQSYNAPGRMSFYIHPS</sequence>
<comment type="caution">
    <text evidence="2">The sequence shown here is derived from an EMBL/GenBank/DDBJ whole genome shotgun (WGS) entry which is preliminary data.</text>
</comment>
<dbReference type="InterPro" id="IPR039564">
    <property type="entry name" value="Peptidase_C39-like"/>
</dbReference>
<proteinExistence type="predicted"/>
<dbReference type="InterPro" id="IPR016997">
    <property type="entry name" value="UCP032442"/>
</dbReference>
<accession>A0AAW7AKW3</accession>
<dbReference type="Gene3D" id="3.90.70.10">
    <property type="entry name" value="Cysteine proteinases"/>
    <property type="match status" value="1"/>
</dbReference>
<dbReference type="RefSeq" id="WP_285324351.1">
    <property type="nucleotide sequence ID" value="NZ_JARGCK010000015.1"/>
</dbReference>
<protein>
    <submittedName>
        <fullName evidence="2">C39 family peptidase</fullName>
    </submittedName>
</protein>
<reference evidence="2" key="2">
    <citation type="submission" date="2023-03" db="EMBL/GenBank/DDBJ databases">
        <authorList>
            <person name="Vazquez L."/>
            <person name="Rodriguez J."/>
            <person name="Mayo B."/>
            <person name="Florez A.B."/>
        </authorList>
    </citation>
    <scope>NUCLEOTIDE SEQUENCE</scope>
    <source>
        <strain evidence="2">5A3I</strain>
    </source>
</reference>
<evidence type="ECO:0000313" key="2">
    <source>
        <dbReference type="EMBL" id="MDK9866853.1"/>
    </source>
</evidence>
<dbReference type="Pfam" id="PF13529">
    <property type="entry name" value="Peptidase_C39_2"/>
    <property type="match status" value="1"/>
</dbReference>
<dbReference type="PANTHER" id="PTHR37806">
    <property type="entry name" value="LMO0724 PROTEIN"/>
    <property type="match status" value="1"/>
</dbReference>
<evidence type="ECO:0000313" key="3">
    <source>
        <dbReference type="Proteomes" id="UP001174037"/>
    </source>
</evidence>
<dbReference type="AlphaFoldDB" id="A0AAW7AKW3"/>
<name>A0AAW7AKW3_9STAP</name>
<dbReference type="Proteomes" id="UP001174037">
    <property type="component" value="Unassembled WGS sequence"/>
</dbReference>
<organism evidence="2 3">
    <name type="scientific">Staphylococcus equorum</name>
    <dbReference type="NCBI Taxonomy" id="246432"/>
    <lineage>
        <taxon>Bacteria</taxon>
        <taxon>Bacillati</taxon>
        <taxon>Bacillota</taxon>
        <taxon>Bacilli</taxon>
        <taxon>Bacillales</taxon>
        <taxon>Staphylococcaceae</taxon>
        <taxon>Staphylococcus</taxon>
    </lineage>
</organism>
<reference evidence="2" key="1">
    <citation type="journal article" date="2023" name="Int. J. Mol. Sci.">
        <title>Antibiotic Resistance/Susceptibility Profiles of Staphylococcus equorum Strains from Cheese, and Genome Analysis for Antibiotic Resistance Genes.</title>
        <authorList>
            <person name="Vazquez L."/>
            <person name="Srednik M.E."/>
            <person name="Rodriguez J."/>
            <person name="Florez A.B."/>
            <person name="Mayo B."/>
        </authorList>
    </citation>
    <scope>NUCLEOTIDE SEQUENCE</scope>
    <source>
        <strain evidence="2">5A3I</strain>
    </source>
</reference>
<evidence type="ECO:0000259" key="1">
    <source>
        <dbReference type="Pfam" id="PF13529"/>
    </source>
</evidence>